<dbReference type="Pfam" id="PF12704">
    <property type="entry name" value="MacB_PCD"/>
    <property type="match status" value="1"/>
</dbReference>
<evidence type="ECO:0000256" key="6">
    <source>
        <dbReference type="ARBA" id="ARBA00038076"/>
    </source>
</evidence>
<dbReference type="PANTHER" id="PTHR30572">
    <property type="entry name" value="MEMBRANE COMPONENT OF TRANSPORTER-RELATED"/>
    <property type="match status" value="1"/>
</dbReference>
<keyword evidence="5 7" id="KW-0472">Membrane</keyword>
<feature type="transmembrane region" description="Helical" evidence="7">
    <location>
        <begin position="348"/>
        <end position="369"/>
    </location>
</feature>
<gene>
    <name evidence="10" type="ORF">ISS99_22295</name>
</gene>
<keyword evidence="3 7" id="KW-0812">Transmembrane</keyword>
<evidence type="ECO:0000259" key="9">
    <source>
        <dbReference type="Pfam" id="PF12704"/>
    </source>
</evidence>
<feature type="domain" description="ABC3 transporter permease C-terminal" evidence="8">
    <location>
        <begin position="300"/>
        <end position="410"/>
    </location>
</feature>
<dbReference type="EMBL" id="JADIKF010000040">
    <property type="protein sequence ID" value="MBM7132271.1"/>
    <property type="molecule type" value="Genomic_DNA"/>
</dbReference>
<dbReference type="RefSeq" id="WP_204633785.1">
    <property type="nucleotide sequence ID" value="NZ_BSOC01000001.1"/>
</dbReference>
<dbReference type="InterPro" id="IPR003838">
    <property type="entry name" value="ABC3_permease_C"/>
</dbReference>
<evidence type="ECO:0000256" key="4">
    <source>
        <dbReference type="ARBA" id="ARBA00022989"/>
    </source>
</evidence>
<evidence type="ECO:0000256" key="7">
    <source>
        <dbReference type="SAM" id="Phobius"/>
    </source>
</evidence>
<evidence type="ECO:0000313" key="11">
    <source>
        <dbReference type="Proteomes" id="UP001430193"/>
    </source>
</evidence>
<dbReference type="InterPro" id="IPR050250">
    <property type="entry name" value="Macrolide_Exporter_MacB"/>
</dbReference>
<keyword evidence="2" id="KW-1003">Cell membrane</keyword>
<feature type="transmembrane region" description="Helical" evidence="7">
    <location>
        <begin position="381"/>
        <end position="400"/>
    </location>
</feature>
<keyword evidence="4 7" id="KW-1133">Transmembrane helix</keyword>
<dbReference type="Proteomes" id="UP001430193">
    <property type="component" value="Unassembled WGS sequence"/>
</dbReference>
<name>A0ABS2KM85_9GAMM</name>
<dbReference type="Pfam" id="PF02687">
    <property type="entry name" value="FtsX"/>
    <property type="match status" value="1"/>
</dbReference>
<evidence type="ECO:0000256" key="5">
    <source>
        <dbReference type="ARBA" id="ARBA00023136"/>
    </source>
</evidence>
<evidence type="ECO:0000256" key="2">
    <source>
        <dbReference type="ARBA" id="ARBA00022475"/>
    </source>
</evidence>
<proteinExistence type="inferred from homology"/>
<sequence>MRLHPIIAALRKHTFGVALIALQIALTLAIVCNALFIIGERMARIDRPTGLNESDLFLVSQMWVGAPAGSDAASTDKLDSMLLQDLATLRGLPDVAAAGPMNSLPLYPSSHTSTVSQKPGTDNPGTLLHTNIYFADDHAIPTLGLKLVAGQNFSASDVQHRRSQAGGQSPTTIVTKALADRLFPDGQAVGRQVYFDGSASPSTIVGVVERLQVPGTSRWTNGFAWYSAIEPVRLDRADLLYVVRAKPGRLAAAMKEVPAALYAVNPMRVLDDDSVESFADVRAHAYRADIGMAILMGGICLVLLGITAASIVGLTSFWVGQRHHQIGVRRALGARRKDILRYFQIENLVIAGAGTAAGAGLAIGLNVLLMRYFEMNHLPALYLVAGALIVLALGQGAVLVPARRASRVPPAVATRGR</sequence>
<comment type="similarity">
    <text evidence="6">Belongs to the ABC-4 integral membrane protein family.</text>
</comment>
<evidence type="ECO:0000313" key="10">
    <source>
        <dbReference type="EMBL" id="MBM7132271.1"/>
    </source>
</evidence>
<feature type="domain" description="MacB-like periplasmic core" evidence="9">
    <location>
        <begin position="36"/>
        <end position="256"/>
    </location>
</feature>
<keyword evidence="11" id="KW-1185">Reference proteome</keyword>
<organism evidence="10 11">
    <name type="scientific">Dyella mobilis</name>
    <dbReference type="NCBI Taxonomy" id="1849582"/>
    <lineage>
        <taxon>Bacteria</taxon>
        <taxon>Pseudomonadati</taxon>
        <taxon>Pseudomonadota</taxon>
        <taxon>Gammaproteobacteria</taxon>
        <taxon>Lysobacterales</taxon>
        <taxon>Rhodanobacteraceae</taxon>
        <taxon>Dyella</taxon>
    </lineage>
</organism>
<dbReference type="InterPro" id="IPR025857">
    <property type="entry name" value="MacB_PCD"/>
</dbReference>
<evidence type="ECO:0000259" key="8">
    <source>
        <dbReference type="Pfam" id="PF02687"/>
    </source>
</evidence>
<accession>A0ABS2KM85</accession>
<evidence type="ECO:0000256" key="1">
    <source>
        <dbReference type="ARBA" id="ARBA00004651"/>
    </source>
</evidence>
<comment type="caution">
    <text evidence="10">The sequence shown here is derived from an EMBL/GenBank/DDBJ whole genome shotgun (WGS) entry which is preliminary data.</text>
</comment>
<feature type="transmembrane region" description="Helical" evidence="7">
    <location>
        <begin position="15"/>
        <end position="38"/>
    </location>
</feature>
<dbReference type="PANTHER" id="PTHR30572:SF4">
    <property type="entry name" value="ABC TRANSPORTER PERMEASE YTRF"/>
    <property type="match status" value="1"/>
</dbReference>
<evidence type="ECO:0000256" key="3">
    <source>
        <dbReference type="ARBA" id="ARBA00022692"/>
    </source>
</evidence>
<protein>
    <submittedName>
        <fullName evidence="10">ABC transporter permease</fullName>
    </submittedName>
</protein>
<feature type="transmembrane region" description="Helical" evidence="7">
    <location>
        <begin position="292"/>
        <end position="319"/>
    </location>
</feature>
<comment type="subcellular location">
    <subcellularLocation>
        <location evidence="1">Cell membrane</location>
        <topology evidence="1">Multi-pass membrane protein</topology>
    </subcellularLocation>
</comment>
<reference evidence="10" key="1">
    <citation type="submission" date="2020-10" db="EMBL/GenBank/DDBJ databases">
        <title>Phylogeny of dyella-like bacteria.</title>
        <authorList>
            <person name="Fu J."/>
        </authorList>
    </citation>
    <scope>NUCLEOTIDE SEQUENCE</scope>
    <source>
        <strain evidence="10">DHON07</strain>
    </source>
</reference>